<evidence type="ECO:0000313" key="1">
    <source>
        <dbReference type="EMBL" id="ADB52068.1"/>
    </source>
</evidence>
<name>D3F1A5_CONWI</name>
<dbReference type="EMBL" id="CP001854">
    <property type="protein sequence ID" value="ADB52068.1"/>
    <property type="molecule type" value="Genomic_DNA"/>
</dbReference>
<dbReference type="AlphaFoldDB" id="D3F1A5"/>
<evidence type="ECO:0000313" key="2">
    <source>
        <dbReference type="Proteomes" id="UP000008229"/>
    </source>
</evidence>
<dbReference type="Proteomes" id="UP000008229">
    <property type="component" value="Chromosome"/>
</dbReference>
<sequence>MRCRPLPHLSSNSMSPRPLRPHLLRSLRRRDAMVGATVVHAVARELGVAESPTSRLLVVRAEAGCRWELLVVEHGAPRLCVLATVRRSPWPPWRRTRLSYRLTPLTPLRAATF</sequence>
<reference evidence="1 2" key="1">
    <citation type="journal article" date="2010" name="Stand. Genomic Sci.">
        <title>Complete genome sequence of Conexibacter woesei type strain (ID131577).</title>
        <authorList>
            <person name="Pukall R."/>
            <person name="Lapidus A."/>
            <person name="Glavina Del Rio T."/>
            <person name="Copeland A."/>
            <person name="Tice H."/>
            <person name="Cheng J.-F."/>
            <person name="Lucas S."/>
            <person name="Chen F."/>
            <person name="Nolan M."/>
            <person name="Bruce D."/>
            <person name="Goodwin L."/>
            <person name="Pitluck S."/>
            <person name="Mavromatis K."/>
            <person name="Ivanova N."/>
            <person name="Ovchinnikova G."/>
            <person name="Pati A."/>
            <person name="Chen A."/>
            <person name="Palaniappan K."/>
            <person name="Land M."/>
            <person name="Hauser L."/>
            <person name="Chang Y.-J."/>
            <person name="Jeffries C.D."/>
            <person name="Chain P."/>
            <person name="Meincke L."/>
            <person name="Sims D."/>
            <person name="Brettin T."/>
            <person name="Detter J.C."/>
            <person name="Rohde M."/>
            <person name="Goeker M."/>
            <person name="Bristow J."/>
            <person name="Eisen J.A."/>
            <person name="Markowitz V."/>
            <person name="Kyrpides N.C."/>
            <person name="Klenk H.-P."/>
            <person name="Hugenholtz P."/>
        </authorList>
    </citation>
    <scope>NUCLEOTIDE SEQUENCE [LARGE SCALE GENOMIC DNA]</scope>
    <source>
        <strain evidence="2">DSM 14684 / CIP 108061 / JCM 11494 / NBRC 100937 / ID131577</strain>
    </source>
</reference>
<organism evidence="1 2">
    <name type="scientific">Conexibacter woesei (strain DSM 14684 / CCUG 47730 / CIP 108061 / JCM 11494 / NBRC 100937 / ID131577)</name>
    <dbReference type="NCBI Taxonomy" id="469383"/>
    <lineage>
        <taxon>Bacteria</taxon>
        <taxon>Bacillati</taxon>
        <taxon>Actinomycetota</taxon>
        <taxon>Thermoleophilia</taxon>
        <taxon>Solirubrobacterales</taxon>
        <taxon>Conexibacteraceae</taxon>
        <taxon>Conexibacter</taxon>
    </lineage>
</organism>
<proteinExistence type="predicted"/>
<dbReference type="HOGENOM" id="CLU_2129217_0_0_11"/>
<dbReference type="STRING" id="469383.Cwoe_3651"/>
<reference evidence="2" key="2">
    <citation type="submission" date="2010-01" db="EMBL/GenBank/DDBJ databases">
        <title>The complete genome of Conexibacter woesei DSM 14684.</title>
        <authorList>
            <consortium name="US DOE Joint Genome Institute (JGI-PGF)"/>
            <person name="Lucas S."/>
            <person name="Copeland A."/>
            <person name="Lapidus A."/>
            <person name="Glavina del Rio T."/>
            <person name="Dalin E."/>
            <person name="Tice H."/>
            <person name="Bruce D."/>
            <person name="Goodwin L."/>
            <person name="Pitluck S."/>
            <person name="Kyrpides N."/>
            <person name="Mavromatis K."/>
            <person name="Ivanova N."/>
            <person name="Mikhailova N."/>
            <person name="Chertkov O."/>
            <person name="Brettin T."/>
            <person name="Detter J.C."/>
            <person name="Han C."/>
            <person name="Larimer F."/>
            <person name="Land M."/>
            <person name="Hauser L."/>
            <person name="Markowitz V."/>
            <person name="Cheng J.-F."/>
            <person name="Hugenholtz P."/>
            <person name="Woyke T."/>
            <person name="Wu D."/>
            <person name="Pukall R."/>
            <person name="Steenblock K."/>
            <person name="Schneider S."/>
            <person name="Klenk H.-P."/>
            <person name="Eisen J.A."/>
        </authorList>
    </citation>
    <scope>NUCLEOTIDE SEQUENCE [LARGE SCALE GENOMIC DNA]</scope>
    <source>
        <strain evidence="2">DSM 14684 / CIP 108061 / JCM 11494 / NBRC 100937 / ID131577</strain>
    </source>
</reference>
<dbReference type="KEGG" id="cwo:Cwoe_3651"/>
<gene>
    <name evidence="1" type="ordered locus">Cwoe_3651</name>
</gene>
<protein>
    <submittedName>
        <fullName evidence="1">Uncharacterized protein</fullName>
    </submittedName>
</protein>
<accession>D3F1A5</accession>
<keyword evidence="2" id="KW-1185">Reference proteome</keyword>